<protein>
    <submittedName>
        <fullName evidence="2">Uncharacterized protein</fullName>
    </submittedName>
</protein>
<accession>A0ABN9XV68</accession>
<evidence type="ECO:0000256" key="1">
    <source>
        <dbReference type="SAM" id="MobiDB-lite"/>
    </source>
</evidence>
<feature type="region of interest" description="Disordered" evidence="1">
    <location>
        <begin position="1"/>
        <end position="61"/>
    </location>
</feature>
<gene>
    <name evidence="2" type="ORF">PCOR1329_LOCUS80123</name>
</gene>
<reference evidence="2" key="1">
    <citation type="submission" date="2023-10" db="EMBL/GenBank/DDBJ databases">
        <authorList>
            <person name="Chen Y."/>
            <person name="Shah S."/>
            <person name="Dougan E. K."/>
            <person name="Thang M."/>
            <person name="Chan C."/>
        </authorList>
    </citation>
    <scope>NUCLEOTIDE SEQUENCE [LARGE SCALE GENOMIC DNA]</scope>
</reference>
<keyword evidence="3" id="KW-1185">Reference proteome</keyword>
<evidence type="ECO:0000313" key="2">
    <source>
        <dbReference type="EMBL" id="CAK0903960.1"/>
    </source>
</evidence>
<feature type="region of interest" description="Disordered" evidence="1">
    <location>
        <begin position="108"/>
        <end position="180"/>
    </location>
</feature>
<dbReference type="EMBL" id="CAUYUJ010021322">
    <property type="protein sequence ID" value="CAK0903960.1"/>
    <property type="molecule type" value="Genomic_DNA"/>
</dbReference>
<organism evidence="2 3">
    <name type="scientific">Prorocentrum cordatum</name>
    <dbReference type="NCBI Taxonomy" id="2364126"/>
    <lineage>
        <taxon>Eukaryota</taxon>
        <taxon>Sar</taxon>
        <taxon>Alveolata</taxon>
        <taxon>Dinophyceae</taxon>
        <taxon>Prorocentrales</taxon>
        <taxon>Prorocentraceae</taxon>
        <taxon>Prorocentrum</taxon>
    </lineage>
</organism>
<evidence type="ECO:0000313" key="3">
    <source>
        <dbReference type="Proteomes" id="UP001189429"/>
    </source>
</evidence>
<sequence>MLPRLQKKTPGGELTRSSCGRRSGSLWRPALGPKAGHEHMHLGLGKNKPSPGGSPRAAHAAPATLTIRVQVSGWNEKYKRIRQEAHVYLEVCRAIERAAIHRTSCEHPLEHGLPCRPQEKTAPSKARRNQKSVELTTCHASGLERMSAVPPDSAELKRQRGRRRRQQRGGDKEEENNESM</sequence>
<comment type="caution">
    <text evidence="2">The sequence shown here is derived from an EMBL/GenBank/DDBJ whole genome shotgun (WGS) entry which is preliminary data.</text>
</comment>
<name>A0ABN9XV68_9DINO</name>
<proteinExistence type="predicted"/>
<dbReference type="Proteomes" id="UP001189429">
    <property type="component" value="Unassembled WGS sequence"/>
</dbReference>